<protein>
    <submittedName>
        <fullName evidence="2">Uncharacterized protein</fullName>
    </submittedName>
</protein>
<feature type="compositionally biased region" description="Basic and acidic residues" evidence="1">
    <location>
        <begin position="1"/>
        <end position="12"/>
    </location>
</feature>
<keyword evidence="2" id="KW-0614">Plasmid</keyword>
<dbReference type="Proteomes" id="UP000002357">
    <property type="component" value="Plasmid pSCL4"/>
</dbReference>
<evidence type="ECO:0000313" key="2">
    <source>
        <dbReference type="EMBL" id="EFG04015.2"/>
    </source>
</evidence>
<dbReference type="EMBL" id="CM000914">
    <property type="protein sequence ID" value="EFG04015.2"/>
    <property type="molecule type" value="Genomic_DNA"/>
</dbReference>
<evidence type="ECO:0000256" key="1">
    <source>
        <dbReference type="SAM" id="MobiDB-lite"/>
    </source>
</evidence>
<accession>B5GRG5</accession>
<geneLocation type="plasmid" evidence="2 3">
    <name>pSCL4</name>
</geneLocation>
<feature type="compositionally biased region" description="Low complexity" evidence="1">
    <location>
        <begin position="36"/>
        <end position="47"/>
    </location>
</feature>
<sequence>MDRPGPVIDDRPPGTAGGRRHRGSGAAMAVDGPGWAGSRTRAAARSGRVGHSRAVRSSPEVSGVSPGEHHRVHPVVVARQHRVRRAPPVVGDAPQPGSTVLASVTGVRPSVRTSTAGWGGLAAPAVRRVPRGADGADPAERAALPRAKDVLAGNPRPAA</sequence>
<feature type="region of interest" description="Disordered" evidence="1">
    <location>
        <begin position="1"/>
        <end position="106"/>
    </location>
</feature>
<evidence type="ECO:0000313" key="3">
    <source>
        <dbReference type="Proteomes" id="UP000002357"/>
    </source>
</evidence>
<proteinExistence type="predicted"/>
<reference evidence="2 3" key="1">
    <citation type="journal article" date="2010" name="Genome Biol. Evol.">
        <title>The sequence of a 1.8-mb bacterial linear plasmid reveals a rich evolutionary reservoir of secondary metabolic pathways.</title>
        <authorList>
            <person name="Medema M.H."/>
            <person name="Trefzer A."/>
            <person name="Kovalchuk A."/>
            <person name="van den Berg M."/>
            <person name="Mueller U."/>
            <person name="Heijne W."/>
            <person name="Wu L."/>
            <person name="Alam M.T."/>
            <person name="Ronning C.M."/>
            <person name="Nierman W.C."/>
            <person name="Bovenberg R.A.L."/>
            <person name="Breitling R."/>
            <person name="Takano E."/>
        </authorList>
    </citation>
    <scope>NUCLEOTIDE SEQUENCE [LARGE SCALE GENOMIC DNA]</scope>
    <source>
        <strain evidence="3">ATCC 27064 / DSM 738 / JCM 4710 / NBRC 13307 / NCIMB 12785 / NRRL 3585 / VKM Ac-602</strain>
        <plasmid evidence="2">pSCL4</plasmid>
    </source>
</reference>
<organism evidence="2 3">
    <name type="scientific">Streptomyces clavuligerus</name>
    <dbReference type="NCBI Taxonomy" id="1901"/>
    <lineage>
        <taxon>Bacteria</taxon>
        <taxon>Bacillati</taxon>
        <taxon>Actinomycetota</taxon>
        <taxon>Actinomycetes</taxon>
        <taxon>Kitasatosporales</taxon>
        <taxon>Streptomycetaceae</taxon>
        <taxon>Streptomyces</taxon>
    </lineage>
</organism>
<keyword evidence="3" id="KW-1185">Reference proteome</keyword>
<feature type="region of interest" description="Disordered" evidence="1">
    <location>
        <begin position="129"/>
        <end position="159"/>
    </location>
</feature>
<name>B5GRG5_STRCL</name>
<gene>
    <name evidence="2" type="ORF">SCLAV_p0525</name>
</gene>
<dbReference type="AlphaFoldDB" id="B5GRG5"/>